<feature type="transmembrane region" description="Helical" evidence="7">
    <location>
        <begin position="68"/>
        <end position="92"/>
    </location>
</feature>
<evidence type="ECO:0000313" key="9">
    <source>
        <dbReference type="EMBL" id="KAF0708960.1"/>
    </source>
</evidence>
<sequence>MAAFVKNDMQDLEERVSYIHSAAHDVEGGKDGEYADVKTPGDIEDGALAEGGALDLCSREALALFCQYAAIGVIYGLIPTLSYPIFTIYLYLEGYQTASYGTLVTLGWSFKVVFGMLSDCFPIFGYRRKSWILIGWTITLICLAVMAFYPFGEPYCNRELAEARGSKACSKPYSKASAADKDLFNPSAPDSGTMFIMLSMLVSFGYVLSDCASDAMVVEYAQREPAAIRGRVQTAIYTVRTLFGIIASVVQGFGLNGVNYGGAFSFSIGPNVPYIICFVPCVIVVLTTIFLMEEKKTPGVPFKVYAANFWNLLQQRVMWQICAFRFINNMFQGIGSTAGSPMYNTWANVEPLNDALSGIISSLIFSGILVVVGKWGLNWNWRWTIALSSIGVILIDGSINFITIWDVIRNQWFYNGVQLADNIPGGVRFIVATYCAVEIAEKGNEGATYGLVTTMNNLAGPFSSVIYKIVDSYFKVSQDDIQDDTNEVRWDVTYTYFISYGCKIGALFWLVLLPPQKKQMQELKRTGGKSKLAGGILIATFVICLTFSVTTSIMSIFPTTKCYRIVGGKGTDPKTGLCPVVKSKKGF</sequence>
<reference evidence="8" key="2">
    <citation type="submission" date="2019-06" db="EMBL/GenBank/DDBJ databases">
        <title>Genomics analysis of Aphanomyces spp. identifies a new class of oomycete effector associated with host adaptation.</title>
        <authorList>
            <person name="Gaulin E."/>
        </authorList>
    </citation>
    <scope>NUCLEOTIDE SEQUENCE</scope>
    <source>
        <strain evidence="8">CBS 578.67</strain>
    </source>
</reference>
<feature type="transmembrane region" description="Helical" evidence="7">
    <location>
        <begin position="532"/>
        <end position="557"/>
    </location>
</feature>
<dbReference type="GO" id="GO:0016020">
    <property type="term" value="C:membrane"/>
    <property type="evidence" value="ECO:0007669"/>
    <property type="project" value="UniProtKB-SubCell"/>
</dbReference>
<gene>
    <name evidence="11" type="primary">Aste57867_3128</name>
    <name evidence="12" type="synonym">Aste57867_6148</name>
    <name evidence="13" type="synonym">Aste57867_7186</name>
    <name evidence="10" type="ORF">As57867_003119</name>
    <name evidence="9" type="ORF">As57867_006134</name>
    <name evidence="8" type="ORF">As57867_007161</name>
    <name evidence="11" type="ORF">ASTE57867_3128</name>
    <name evidence="12" type="ORF">ASTE57867_6148</name>
    <name evidence="13" type="ORF">ASTE57867_7186</name>
</gene>
<reference evidence="11 14" key="1">
    <citation type="submission" date="2019-03" db="EMBL/GenBank/DDBJ databases">
        <authorList>
            <person name="Gaulin E."/>
            <person name="Dumas B."/>
        </authorList>
    </citation>
    <scope>NUCLEOTIDE SEQUENCE [LARGE SCALE GENOMIC DNA]</scope>
    <source>
        <strain evidence="11">CBS 568.67</strain>
    </source>
</reference>
<feature type="transmembrane region" description="Helical" evidence="7">
    <location>
        <begin position="385"/>
        <end position="405"/>
    </location>
</feature>
<feature type="transmembrane region" description="Helical" evidence="7">
    <location>
        <begin position="355"/>
        <end position="373"/>
    </location>
</feature>
<protein>
    <submittedName>
        <fullName evidence="11">Aste57867_3128 protein</fullName>
    </submittedName>
    <submittedName>
        <fullName evidence="12">Aste57867_6148 protein</fullName>
    </submittedName>
    <submittedName>
        <fullName evidence="13">Aste57867_7186 protein</fullName>
    </submittedName>
</protein>
<proteinExistence type="inferred from homology"/>
<feature type="transmembrane region" description="Helical" evidence="7">
    <location>
        <begin position="494"/>
        <end position="512"/>
    </location>
</feature>
<evidence type="ECO:0000313" key="10">
    <source>
        <dbReference type="EMBL" id="KAF0715878.1"/>
    </source>
</evidence>
<feature type="transmembrane region" description="Helical" evidence="7">
    <location>
        <begin position="194"/>
        <end position="213"/>
    </location>
</feature>
<evidence type="ECO:0000256" key="2">
    <source>
        <dbReference type="ARBA" id="ARBA00007015"/>
    </source>
</evidence>
<feature type="transmembrane region" description="Helical" evidence="7">
    <location>
        <begin position="273"/>
        <end position="292"/>
    </location>
</feature>
<evidence type="ECO:0000313" key="13">
    <source>
        <dbReference type="EMBL" id="VFT84113.1"/>
    </source>
</evidence>
<dbReference type="PANTHER" id="PTHR31585:SF5">
    <property type="entry name" value="RNA-BINDING S4 DOMAIN-CONTAINING PROTEIN"/>
    <property type="match status" value="1"/>
</dbReference>
<dbReference type="EMBL" id="VJMH01002388">
    <property type="protein sequence ID" value="KAF0708960.1"/>
    <property type="molecule type" value="Genomic_DNA"/>
</dbReference>
<name>A0A485K921_9STRA</name>
<dbReference type="Pfam" id="PF03092">
    <property type="entry name" value="BT1"/>
    <property type="match status" value="1"/>
</dbReference>
<comment type="similarity">
    <text evidence="2">Belongs to the major facilitator superfamily. Folate-biopterin transporter (TC 2.A.71) family.</text>
</comment>
<organism evidence="11 14">
    <name type="scientific">Aphanomyces stellatus</name>
    <dbReference type="NCBI Taxonomy" id="120398"/>
    <lineage>
        <taxon>Eukaryota</taxon>
        <taxon>Sar</taxon>
        <taxon>Stramenopiles</taxon>
        <taxon>Oomycota</taxon>
        <taxon>Saprolegniomycetes</taxon>
        <taxon>Saprolegniales</taxon>
        <taxon>Verrucalvaceae</taxon>
        <taxon>Aphanomyces</taxon>
    </lineage>
</organism>
<keyword evidence="5 7" id="KW-1133">Transmembrane helix</keyword>
<evidence type="ECO:0000256" key="3">
    <source>
        <dbReference type="ARBA" id="ARBA00022448"/>
    </source>
</evidence>
<evidence type="ECO:0000313" key="14">
    <source>
        <dbReference type="Proteomes" id="UP000332933"/>
    </source>
</evidence>
<dbReference type="EMBL" id="CAADRA010003760">
    <property type="protein sequence ID" value="VFT84113.1"/>
    <property type="molecule type" value="Genomic_DNA"/>
</dbReference>
<comment type="subcellular location">
    <subcellularLocation>
        <location evidence="1">Membrane</location>
        <topology evidence="1">Multi-pass membrane protein</topology>
    </subcellularLocation>
</comment>
<evidence type="ECO:0000313" key="11">
    <source>
        <dbReference type="EMBL" id="VFT80304.1"/>
    </source>
</evidence>
<accession>A0A485K921</accession>
<dbReference type="InterPro" id="IPR039309">
    <property type="entry name" value="BT1"/>
</dbReference>
<feature type="transmembrane region" description="Helical" evidence="7">
    <location>
        <begin position="98"/>
        <end position="118"/>
    </location>
</feature>
<dbReference type="OrthoDB" id="71231at2759"/>
<dbReference type="PANTHER" id="PTHR31585">
    <property type="entry name" value="FOLATE-BIOPTERIN TRANSPORTER 1, CHLOROPLASTIC"/>
    <property type="match status" value="1"/>
</dbReference>
<keyword evidence="14" id="KW-1185">Reference proteome</keyword>
<evidence type="ECO:0000313" key="12">
    <source>
        <dbReference type="EMBL" id="VFT83155.1"/>
    </source>
</evidence>
<dbReference type="InterPro" id="IPR036259">
    <property type="entry name" value="MFS_trans_sf"/>
</dbReference>
<dbReference type="EMBL" id="VJMH01000504">
    <property type="protein sequence ID" value="KAF0715878.1"/>
    <property type="molecule type" value="Genomic_DNA"/>
</dbReference>
<dbReference type="AlphaFoldDB" id="A0A485K921"/>
<evidence type="ECO:0000256" key="5">
    <source>
        <dbReference type="ARBA" id="ARBA00022989"/>
    </source>
</evidence>
<dbReference type="EMBL" id="VJMH01003748">
    <property type="protein sequence ID" value="KAF0704975.1"/>
    <property type="molecule type" value="Genomic_DNA"/>
</dbReference>
<keyword evidence="3" id="KW-0813">Transport</keyword>
<dbReference type="SUPFAM" id="SSF103473">
    <property type="entry name" value="MFS general substrate transporter"/>
    <property type="match status" value="1"/>
</dbReference>
<dbReference type="Proteomes" id="UP000332933">
    <property type="component" value="Unassembled WGS sequence"/>
</dbReference>
<feature type="transmembrane region" description="Helical" evidence="7">
    <location>
        <begin position="317"/>
        <end position="335"/>
    </location>
</feature>
<feature type="transmembrane region" description="Helical" evidence="7">
    <location>
        <begin position="130"/>
        <end position="151"/>
    </location>
</feature>
<keyword evidence="6 7" id="KW-0472">Membrane</keyword>
<evidence type="ECO:0000313" key="8">
    <source>
        <dbReference type="EMBL" id="KAF0704975.1"/>
    </source>
</evidence>
<dbReference type="EMBL" id="CAADRA010002390">
    <property type="protein sequence ID" value="VFT83155.1"/>
    <property type="molecule type" value="Genomic_DNA"/>
</dbReference>
<dbReference type="Gene3D" id="1.20.1250.20">
    <property type="entry name" value="MFS general substrate transporter like domains"/>
    <property type="match status" value="1"/>
</dbReference>
<evidence type="ECO:0000256" key="4">
    <source>
        <dbReference type="ARBA" id="ARBA00022692"/>
    </source>
</evidence>
<keyword evidence="4 7" id="KW-0812">Transmembrane</keyword>
<evidence type="ECO:0000256" key="6">
    <source>
        <dbReference type="ARBA" id="ARBA00023136"/>
    </source>
</evidence>
<dbReference type="EMBL" id="CAADRA010000504">
    <property type="protein sequence ID" value="VFT80304.1"/>
    <property type="molecule type" value="Genomic_DNA"/>
</dbReference>
<feature type="transmembrane region" description="Helical" evidence="7">
    <location>
        <begin position="234"/>
        <end position="253"/>
    </location>
</feature>
<evidence type="ECO:0000256" key="7">
    <source>
        <dbReference type="SAM" id="Phobius"/>
    </source>
</evidence>
<evidence type="ECO:0000256" key="1">
    <source>
        <dbReference type="ARBA" id="ARBA00004141"/>
    </source>
</evidence>